<evidence type="ECO:0000256" key="3">
    <source>
        <dbReference type="ARBA" id="ARBA00011903"/>
    </source>
</evidence>
<comment type="similarity">
    <text evidence="2">Belongs to the etk/wzc family.</text>
</comment>
<keyword evidence="4" id="KW-0808">Transferase</keyword>
<dbReference type="Proteomes" id="UP000191055">
    <property type="component" value="Unassembled WGS sequence"/>
</dbReference>
<evidence type="ECO:0000256" key="2">
    <source>
        <dbReference type="ARBA" id="ARBA00008883"/>
    </source>
</evidence>
<dbReference type="InterPro" id="IPR050445">
    <property type="entry name" value="Bact_polysacc_biosynth/exp"/>
</dbReference>
<dbReference type="KEGG" id="asx:CDL62_16005"/>
<evidence type="ECO:0000256" key="1">
    <source>
        <dbReference type="ARBA" id="ARBA00007316"/>
    </source>
</evidence>
<feature type="transmembrane region" description="Helical" evidence="10">
    <location>
        <begin position="37"/>
        <end position="59"/>
    </location>
</feature>
<dbReference type="InterPro" id="IPR005702">
    <property type="entry name" value="Wzc-like_C"/>
</dbReference>
<keyword evidence="7" id="KW-0067">ATP-binding</keyword>
<comment type="similarity">
    <text evidence="1">Belongs to the CpsD/CapB family.</text>
</comment>
<dbReference type="EC" id="2.7.10.2" evidence="3"/>
<dbReference type="STRING" id="889453.SAMN03080601_00932"/>
<dbReference type="EMBL" id="FUYV01000004">
    <property type="protein sequence ID" value="SKB64997.1"/>
    <property type="molecule type" value="Genomic_DNA"/>
</dbReference>
<keyword evidence="10" id="KW-1133">Transmembrane helix</keyword>
<dbReference type="PANTHER" id="PTHR32309">
    <property type="entry name" value="TYROSINE-PROTEIN KINASE"/>
    <property type="match status" value="1"/>
</dbReference>
<gene>
    <name evidence="12" type="ORF">SAMN03080601_00932</name>
</gene>
<dbReference type="GO" id="GO:0004715">
    <property type="term" value="F:non-membrane spanning protein tyrosine kinase activity"/>
    <property type="evidence" value="ECO:0007669"/>
    <property type="project" value="UniProtKB-EC"/>
</dbReference>
<keyword evidence="8" id="KW-0829">Tyrosine-protein kinase</keyword>
<evidence type="ECO:0000256" key="6">
    <source>
        <dbReference type="ARBA" id="ARBA00022777"/>
    </source>
</evidence>
<evidence type="ECO:0000256" key="8">
    <source>
        <dbReference type="ARBA" id="ARBA00023137"/>
    </source>
</evidence>
<dbReference type="GO" id="GO:0042802">
    <property type="term" value="F:identical protein binding"/>
    <property type="evidence" value="ECO:0007669"/>
    <property type="project" value="UniProtKB-ARBA"/>
</dbReference>
<keyword evidence="13" id="KW-1185">Reference proteome</keyword>
<evidence type="ECO:0000256" key="4">
    <source>
        <dbReference type="ARBA" id="ARBA00022679"/>
    </source>
</evidence>
<keyword evidence="5" id="KW-0547">Nucleotide-binding</keyword>
<comment type="catalytic activity">
    <reaction evidence="9">
        <text>L-tyrosyl-[protein] + ATP = O-phospho-L-tyrosyl-[protein] + ADP + H(+)</text>
        <dbReference type="Rhea" id="RHEA:10596"/>
        <dbReference type="Rhea" id="RHEA-COMP:10136"/>
        <dbReference type="Rhea" id="RHEA-COMP:20101"/>
        <dbReference type="ChEBI" id="CHEBI:15378"/>
        <dbReference type="ChEBI" id="CHEBI:30616"/>
        <dbReference type="ChEBI" id="CHEBI:46858"/>
        <dbReference type="ChEBI" id="CHEBI:61978"/>
        <dbReference type="ChEBI" id="CHEBI:456216"/>
        <dbReference type="EC" id="2.7.10.2"/>
    </reaction>
</comment>
<dbReference type="NCBIfam" id="TIGR01007">
    <property type="entry name" value="eps_fam"/>
    <property type="match status" value="1"/>
</dbReference>
<evidence type="ECO:0000256" key="7">
    <source>
        <dbReference type="ARBA" id="ARBA00022840"/>
    </source>
</evidence>
<dbReference type="CDD" id="cd05387">
    <property type="entry name" value="BY-kinase"/>
    <property type="match status" value="1"/>
</dbReference>
<protein>
    <recommendedName>
        <fullName evidence="3">non-specific protein-tyrosine kinase</fullName>
        <ecNumber evidence="3">2.7.10.2</ecNumber>
    </recommendedName>
</protein>
<name>A0A1T5D043_9BACT</name>
<accession>A0A1T5D043</accession>
<evidence type="ECO:0000256" key="10">
    <source>
        <dbReference type="SAM" id="Phobius"/>
    </source>
</evidence>
<feature type="domain" description="AAA" evidence="11">
    <location>
        <begin position="606"/>
        <end position="742"/>
    </location>
</feature>
<keyword evidence="10" id="KW-0472">Membrane</keyword>
<evidence type="ECO:0000259" key="11">
    <source>
        <dbReference type="Pfam" id="PF13614"/>
    </source>
</evidence>
<keyword evidence="6" id="KW-0418">Kinase</keyword>
<evidence type="ECO:0000313" key="12">
    <source>
        <dbReference type="EMBL" id="SKB64997.1"/>
    </source>
</evidence>
<dbReference type="RefSeq" id="WP_079556717.1">
    <property type="nucleotide sequence ID" value="NZ_CP021904.1"/>
</dbReference>
<dbReference type="InterPro" id="IPR027417">
    <property type="entry name" value="P-loop_NTPase"/>
</dbReference>
<proteinExistence type="inferred from homology"/>
<dbReference type="Pfam" id="PF13614">
    <property type="entry name" value="AAA_31"/>
    <property type="match status" value="1"/>
</dbReference>
<dbReference type="GO" id="GO:0005886">
    <property type="term" value="C:plasma membrane"/>
    <property type="evidence" value="ECO:0007669"/>
    <property type="project" value="UniProtKB-ARBA"/>
</dbReference>
<sequence>MNYQLKPNNNNKQPLKSDSTSPFVLDYKKILVDILRYWWLFIITLGLSLFTVFMMHRYAQPVYRASMTMLMEERGTDTPQRNMMEGFGLSGAMRSTDNQIAILRSYETIREAIEELDFHVSYFKSGRVKSTELYGSLPFTVHFDSISPQILNTPIYLSVIDEHTFRLNIDTEQATTFHYGRNQVLSNTGALNFSETFRFNEPIMTPFLSIIVENHNLNRPEERGYYFQFNNPNSLASSYQSRFSAPRPSENTSIVRLFFTGHNNTKNVTFLNKLAEVFIRTNLERKNQIATNTIQFIEQQLVIISDSLAEKGTELSQFRTTHQIQSVSAQANLLFSRLENLANQSTQIMLTRQYYEYLKGYFSSDTIFNQTLAPASYPVDNVTISTQISKLTELNMERQALKYTLNRDTHNPYFVELEHRMEVARQTLLRGIENQVTLINEELHRIDEKRELTTNELYQLPEKERQLFGIERQFDLNNEVYTFLLRKRSEAQIQKASNTPDHSVLESARAIGMVSPTISSDRQRAILIGLILPLIFIVIRQLLNNRIQTPDDVERITNLPIIGHIIHNPKELDNVVYNYPKSIITETFRRVRSRLEYLTGDKESPIIAVSSSMPGEGKTFCALNLASVFAISGKKTLLVGFDMRKPGLNRVLSFDDNNKGLSNYLIGKAKLKEIIQPSKPENLYVLPSGIIPPNPAELIGSPRTEELFKKLKEEFDIILVDTPPMGVVADGYMLARYADTVVFLTRQNITIREVFAHTIRQMNEEGIKNVGILVNDINIKKGILGYNYGYGYGYGYGYAYGYGNGYGYYEE</sequence>
<dbReference type="InterPro" id="IPR025669">
    <property type="entry name" value="AAA_dom"/>
</dbReference>
<dbReference type="AlphaFoldDB" id="A0A1T5D043"/>
<evidence type="ECO:0000313" key="13">
    <source>
        <dbReference type="Proteomes" id="UP000191055"/>
    </source>
</evidence>
<evidence type="ECO:0000256" key="5">
    <source>
        <dbReference type="ARBA" id="ARBA00022741"/>
    </source>
</evidence>
<dbReference type="FunFam" id="3.40.50.300:FF:000527">
    <property type="entry name" value="Tyrosine-protein kinase etk"/>
    <property type="match status" value="1"/>
</dbReference>
<dbReference type="Gene3D" id="3.40.50.300">
    <property type="entry name" value="P-loop containing nucleotide triphosphate hydrolases"/>
    <property type="match status" value="1"/>
</dbReference>
<keyword evidence="10" id="KW-0812">Transmembrane</keyword>
<dbReference type="SUPFAM" id="SSF52540">
    <property type="entry name" value="P-loop containing nucleoside triphosphate hydrolases"/>
    <property type="match status" value="1"/>
</dbReference>
<reference evidence="12 13" key="1">
    <citation type="submission" date="2017-02" db="EMBL/GenBank/DDBJ databases">
        <authorList>
            <person name="Peterson S.W."/>
        </authorList>
    </citation>
    <scope>NUCLEOTIDE SEQUENCE [LARGE SCALE GENOMIC DNA]</scope>
    <source>
        <strain evidence="12 13">DSM 24412</strain>
    </source>
</reference>
<dbReference type="PANTHER" id="PTHR32309:SF13">
    <property type="entry name" value="FERRIC ENTEROBACTIN TRANSPORT PROTEIN FEPE"/>
    <property type="match status" value="1"/>
</dbReference>
<organism evidence="12 13">
    <name type="scientific">Alkalitalea saponilacus</name>
    <dbReference type="NCBI Taxonomy" id="889453"/>
    <lineage>
        <taxon>Bacteria</taxon>
        <taxon>Pseudomonadati</taxon>
        <taxon>Bacteroidota</taxon>
        <taxon>Bacteroidia</taxon>
        <taxon>Marinilabiliales</taxon>
        <taxon>Marinilabiliaceae</taxon>
        <taxon>Alkalitalea</taxon>
    </lineage>
</organism>
<dbReference type="OrthoDB" id="9794577at2"/>
<evidence type="ECO:0000256" key="9">
    <source>
        <dbReference type="ARBA" id="ARBA00051245"/>
    </source>
</evidence>
<dbReference type="GO" id="GO:0005524">
    <property type="term" value="F:ATP binding"/>
    <property type="evidence" value="ECO:0007669"/>
    <property type="project" value="UniProtKB-KW"/>
</dbReference>